<reference evidence="4" key="1">
    <citation type="journal article" date="2013" name="Proc. Natl. Acad. Sci. U.S.A.">
        <title>Genome structure and metabolic features in the red seaweed Chondrus crispus shed light on evolution of the Archaeplastida.</title>
        <authorList>
            <person name="Collen J."/>
            <person name="Porcel B."/>
            <person name="Carre W."/>
            <person name="Ball S.G."/>
            <person name="Chaparro C."/>
            <person name="Tonon T."/>
            <person name="Barbeyron T."/>
            <person name="Michel G."/>
            <person name="Noel B."/>
            <person name="Valentin K."/>
            <person name="Elias M."/>
            <person name="Artiguenave F."/>
            <person name="Arun A."/>
            <person name="Aury J.M."/>
            <person name="Barbosa-Neto J.F."/>
            <person name="Bothwell J.H."/>
            <person name="Bouget F.Y."/>
            <person name="Brillet L."/>
            <person name="Cabello-Hurtado F."/>
            <person name="Capella-Gutierrez S."/>
            <person name="Charrier B."/>
            <person name="Cladiere L."/>
            <person name="Cock J.M."/>
            <person name="Coelho S.M."/>
            <person name="Colleoni C."/>
            <person name="Czjzek M."/>
            <person name="Da Silva C."/>
            <person name="Delage L."/>
            <person name="Denoeud F."/>
            <person name="Deschamps P."/>
            <person name="Dittami S.M."/>
            <person name="Gabaldon T."/>
            <person name="Gachon C.M."/>
            <person name="Groisillier A."/>
            <person name="Herve C."/>
            <person name="Jabbari K."/>
            <person name="Katinka M."/>
            <person name="Kloareg B."/>
            <person name="Kowalczyk N."/>
            <person name="Labadie K."/>
            <person name="Leblanc C."/>
            <person name="Lopez P.J."/>
            <person name="McLachlan D.H."/>
            <person name="Meslet-Cladiere L."/>
            <person name="Moustafa A."/>
            <person name="Nehr Z."/>
            <person name="Nyvall Collen P."/>
            <person name="Panaud O."/>
            <person name="Partensky F."/>
            <person name="Poulain J."/>
            <person name="Rensing S.A."/>
            <person name="Rousvoal S."/>
            <person name="Samson G."/>
            <person name="Symeonidi A."/>
            <person name="Weissenbach J."/>
            <person name="Zambounis A."/>
            <person name="Wincker P."/>
            <person name="Boyen C."/>
        </authorList>
    </citation>
    <scope>NUCLEOTIDE SEQUENCE [LARGE SCALE GENOMIC DNA]</scope>
    <source>
        <strain evidence="4">cv. Stackhouse</strain>
    </source>
</reference>
<protein>
    <recommendedName>
        <fullName evidence="2">DUF547 domain-containing protein</fullName>
    </recommendedName>
</protein>
<sequence>MRARYRDALDLLFGTPPRVLNTACSAIPAPTSLINQENDHRPSEKQSQPITAKPRAYPKRTRQRPHFGPASPVLQNVKVAIPNDQVVPEGMVRVNPPVNKATPPVCSQSESCRCGEDLWTVGGVGPELMLRTAEELSAQIFRLYGKAVDPETSNVDYAALQSWDNFHDYLRSARKLRYLDPLLLSELERKAFFLNIYNSLMIHAIAVMSRPRTMFQRISLYNTAAYDIGGRAYTLNMIEHGVLRSNRPGSGPFAQPPFTDNDARKLCSLQSVDARIHFALNCGARSCPAVRFYAADTLDRTLDAATHVYLQEIEVDSDKCTITLPKLLQWYKADFSPDGELESVIRWTLPHLDSQKRDVISALLQDKRQRLGGYKVVYAGYDWTVNDSAL</sequence>
<dbReference type="RefSeq" id="XP_005714314.1">
    <property type="nucleotide sequence ID" value="XM_005714257.1"/>
</dbReference>
<evidence type="ECO:0000313" key="3">
    <source>
        <dbReference type="EMBL" id="CDF34495.1"/>
    </source>
</evidence>
<accession>R7QAM6</accession>
<dbReference type="OrthoDB" id="418495at2759"/>
<dbReference type="PhylomeDB" id="R7QAM6"/>
<dbReference type="AlphaFoldDB" id="R7QAM6"/>
<dbReference type="KEGG" id="ccp:CHC_T00002865001"/>
<proteinExistence type="predicted"/>
<feature type="domain" description="DUF547" evidence="2">
    <location>
        <begin position="184"/>
        <end position="310"/>
    </location>
</feature>
<dbReference type="STRING" id="2769.R7QAM6"/>
<evidence type="ECO:0000256" key="1">
    <source>
        <dbReference type="SAM" id="MobiDB-lite"/>
    </source>
</evidence>
<dbReference type="Pfam" id="PF04784">
    <property type="entry name" value="DUF547"/>
    <property type="match status" value="1"/>
</dbReference>
<organism evidence="3 4">
    <name type="scientific">Chondrus crispus</name>
    <name type="common">Carrageen Irish moss</name>
    <name type="synonym">Polymorpha crispa</name>
    <dbReference type="NCBI Taxonomy" id="2769"/>
    <lineage>
        <taxon>Eukaryota</taxon>
        <taxon>Rhodophyta</taxon>
        <taxon>Florideophyceae</taxon>
        <taxon>Rhodymeniophycidae</taxon>
        <taxon>Gigartinales</taxon>
        <taxon>Gigartinaceae</taxon>
        <taxon>Chondrus</taxon>
    </lineage>
</organism>
<dbReference type="InterPro" id="IPR006869">
    <property type="entry name" value="DUF547"/>
</dbReference>
<dbReference type="Gramene" id="CDF34495">
    <property type="protein sequence ID" value="CDF34495"/>
    <property type="gene ID" value="CHC_T00002865001"/>
</dbReference>
<keyword evidence="4" id="KW-1185">Reference proteome</keyword>
<evidence type="ECO:0000259" key="2">
    <source>
        <dbReference type="Pfam" id="PF04784"/>
    </source>
</evidence>
<dbReference type="OMA" id="DNSICHA"/>
<feature type="region of interest" description="Disordered" evidence="1">
    <location>
        <begin position="32"/>
        <end position="72"/>
    </location>
</feature>
<feature type="compositionally biased region" description="Basic residues" evidence="1">
    <location>
        <begin position="56"/>
        <end position="65"/>
    </location>
</feature>
<gene>
    <name evidence="3" type="ORF">CHC_T00002865001</name>
</gene>
<evidence type="ECO:0000313" key="4">
    <source>
        <dbReference type="Proteomes" id="UP000012073"/>
    </source>
</evidence>
<dbReference type="Proteomes" id="UP000012073">
    <property type="component" value="Unassembled WGS sequence"/>
</dbReference>
<dbReference type="PANTHER" id="PTHR46361:SF3">
    <property type="entry name" value="ELECTRON CARRIER_ PROTEIN DISULFIDE OXIDOREDUCTASE"/>
    <property type="match status" value="1"/>
</dbReference>
<name>R7QAM6_CHOCR</name>
<dbReference type="GeneID" id="17322031"/>
<dbReference type="PANTHER" id="PTHR46361">
    <property type="entry name" value="ELECTRON CARRIER/ PROTEIN DISULFIDE OXIDOREDUCTASE"/>
    <property type="match status" value="1"/>
</dbReference>
<dbReference type="EMBL" id="HG001695">
    <property type="protein sequence ID" value="CDF34495.1"/>
    <property type="molecule type" value="Genomic_DNA"/>
</dbReference>